<evidence type="ECO:0000256" key="3">
    <source>
        <dbReference type="ARBA" id="ARBA00022853"/>
    </source>
</evidence>
<keyword evidence="6" id="KW-0539">Nucleus</keyword>
<keyword evidence="5" id="KW-0804">Transcription</keyword>
<evidence type="ECO:0000256" key="4">
    <source>
        <dbReference type="ARBA" id="ARBA00023015"/>
    </source>
</evidence>
<feature type="region of interest" description="Disordered" evidence="8">
    <location>
        <begin position="110"/>
        <end position="285"/>
    </location>
</feature>
<dbReference type="GO" id="GO:0005634">
    <property type="term" value="C:nucleus"/>
    <property type="evidence" value="ECO:0007669"/>
    <property type="project" value="UniProtKB-SubCell"/>
</dbReference>
<evidence type="ECO:0000256" key="2">
    <source>
        <dbReference type="ARBA" id="ARBA00007117"/>
    </source>
</evidence>
<feature type="compositionally biased region" description="Basic and acidic residues" evidence="8">
    <location>
        <begin position="179"/>
        <end position="191"/>
    </location>
</feature>
<dbReference type="Pfam" id="PF07904">
    <property type="entry name" value="Eaf7"/>
    <property type="match status" value="1"/>
</dbReference>
<comment type="function">
    <text evidence="7">Component of the NuA4 histone acetyltransferase complex which is involved in transcriptional activation of selected genes principally by acetylation of nucleosomal histone H4 and H2A. The NuA4 complex is also involved in DNA repair.</text>
</comment>
<evidence type="ECO:0000256" key="7">
    <source>
        <dbReference type="ARBA" id="ARBA00025178"/>
    </source>
</evidence>
<dbReference type="EMBL" id="SWKU01000018">
    <property type="protein sequence ID" value="KAF2999016.1"/>
    <property type="molecule type" value="Genomic_DNA"/>
</dbReference>
<feature type="region of interest" description="Disordered" evidence="8">
    <location>
        <begin position="1"/>
        <end position="39"/>
    </location>
</feature>
<dbReference type="OrthoDB" id="5595141at2759"/>
<keyword evidence="10" id="KW-1185">Reference proteome</keyword>
<comment type="caution">
    <text evidence="9">The sequence shown here is derived from an EMBL/GenBank/DDBJ whole genome shotgun (WGS) entry which is preliminary data.</text>
</comment>
<accession>A0A9P4W991</accession>
<protein>
    <recommendedName>
        <fullName evidence="11">CT20-domain-containing protein</fullName>
    </recommendedName>
</protein>
<comment type="similarity">
    <text evidence="2">Belongs to the EAF7 family.</text>
</comment>
<feature type="compositionally biased region" description="Basic residues" evidence="8">
    <location>
        <begin position="269"/>
        <end position="285"/>
    </location>
</feature>
<evidence type="ECO:0000256" key="6">
    <source>
        <dbReference type="ARBA" id="ARBA00023242"/>
    </source>
</evidence>
<dbReference type="Proteomes" id="UP000801428">
    <property type="component" value="Unassembled WGS sequence"/>
</dbReference>
<dbReference type="PANTHER" id="PTHR13581">
    <property type="entry name" value="MRG-BINDING PROTEIN"/>
    <property type="match status" value="1"/>
</dbReference>
<dbReference type="InterPro" id="IPR012423">
    <property type="entry name" value="Eaf7/MRGBP"/>
</dbReference>
<keyword evidence="3" id="KW-0156">Chromatin regulator</keyword>
<dbReference type="GO" id="GO:0006357">
    <property type="term" value="P:regulation of transcription by RNA polymerase II"/>
    <property type="evidence" value="ECO:0007669"/>
    <property type="project" value="TreeGrafter"/>
</dbReference>
<evidence type="ECO:0008006" key="11">
    <source>
        <dbReference type="Google" id="ProtNLM"/>
    </source>
</evidence>
<feature type="compositionally biased region" description="Low complexity" evidence="8">
    <location>
        <begin position="208"/>
        <end position="227"/>
    </location>
</feature>
<evidence type="ECO:0000313" key="10">
    <source>
        <dbReference type="Proteomes" id="UP000801428"/>
    </source>
</evidence>
<evidence type="ECO:0000256" key="1">
    <source>
        <dbReference type="ARBA" id="ARBA00004123"/>
    </source>
</evidence>
<dbReference type="AlphaFoldDB" id="A0A9P4W991"/>
<organism evidence="9 10">
    <name type="scientific">Curvularia kusanoi</name>
    <name type="common">Cochliobolus kusanoi</name>
    <dbReference type="NCBI Taxonomy" id="90978"/>
    <lineage>
        <taxon>Eukaryota</taxon>
        <taxon>Fungi</taxon>
        <taxon>Dikarya</taxon>
        <taxon>Ascomycota</taxon>
        <taxon>Pezizomycotina</taxon>
        <taxon>Dothideomycetes</taxon>
        <taxon>Pleosporomycetidae</taxon>
        <taxon>Pleosporales</taxon>
        <taxon>Pleosporineae</taxon>
        <taxon>Pleosporaceae</taxon>
        <taxon>Curvularia</taxon>
    </lineage>
</organism>
<evidence type="ECO:0000256" key="5">
    <source>
        <dbReference type="ARBA" id="ARBA00023163"/>
    </source>
</evidence>
<evidence type="ECO:0000256" key="8">
    <source>
        <dbReference type="SAM" id="MobiDB-lite"/>
    </source>
</evidence>
<feature type="compositionally biased region" description="Acidic residues" evidence="8">
    <location>
        <begin position="233"/>
        <end position="263"/>
    </location>
</feature>
<evidence type="ECO:0000313" key="9">
    <source>
        <dbReference type="EMBL" id="KAF2999016.1"/>
    </source>
</evidence>
<reference evidence="9" key="1">
    <citation type="submission" date="2019-04" db="EMBL/GenBank/DDBJ databases">
        <title>Sequencing of skin fungus with MAO and IRED activity.</title>
        <authorList>
            <person name="Marsaioli A.J."/>
            <person name="Bonatto J.M.C."/>
            <person name="Reis Junior O."/>
        </authorList>
    </citation>
    <scope>NUCLEOTIDE SEQUENCE</scope>
    <source>
        <strain evidence="9">30M1</strain>
    </source>
</reference>
<dbReference type="GO" id="GO:0006325">
    <property type="term" value="P:chromatin organization"/>
    <property type="evidence" value="ECO:0007669"/>
    <property type="project" value="UniProtKB-KW"/>
</dbReference>
<feature type="compositionally biased region" description="Polar residues" evidence="8">
    <location>
        <begin position="22"/>
        <end position="34"/>
    </location>
</feature>
<name>A0A9P4W991_CURKU</name>
<proteinExistence type="inferred from homology"/>
<keyword evidence="4" id="KW-0805">Transcription regulation</keyword>
<dbReference type="PANTHER" id="PTHR13581:SF5">
    <property type="entry name" value="MRG_MORF4L-BINDING PROTEIN"/>
    <property type="match status" value="1"/>
</dbReference>
<comment type="subcellular location">
    <subcellularLocation>
        <location evidence="1">Nucleus</location>
    </subcellularLocation>
</comment>
<dbReference type="GO" id="GO:0035267">
    <property type="term" value="C:NuA4 histone acetyltransferase complex"/>
    <property type="evidence" value="ECO:0007669"/>
    <property type="project" value="TreeGrafter"/>
</dbReference>
<sequence>MPPRKKAKASAASTPLGDGQPGTPQASTTLSQDELLNDPWEDEQEIQLLKSMMKWKPTGLHKHFRMISIHNDMTSHGFAGEKAPHTRIPGIWKKLDQLYDLETLDARENEFTFGDSPDSGTHRDDESLPDFELPEDEFGEMMWQSRFRDSDSSDSSSPPLIPIEDQKALYMPDMGLLKDLPDGVHSHKEESAAEATPPPKKSTRASRSAVKNGKGAKAGAAAKNSKAQSTISDSEEDEEENEDDDDEESSSESGEDEEEEEDSAPTTRRTNRAKAKPAPRRTRKR</sequence>
<gene>
    <name evidence="9" type="ORF">E8E13_008087</name>
</gene>
<feature type="compositionally biased region" description="Acidic residues" evidence="8">
    <location>
        <begin position="127"/>
        <end position="139"/>
    </location>
</feature>